<sequence length="48" mass="5740">MYRDNQSQRLAVVRETGMHKFCDSTETYGFEHKKCSHNTKTMQEKKTE</sequence>
<name>A0A0F3N9H1_ANAPH</name>
<dbReference type="AlphaFoldDB" id="A0A0F3N9H1"/>
<reference evidence="1 2" key="1">
    <citation type="submission" date="2015-02" db="EMBL/GenBank/DDBJ databases">
        <title>Genome Sequencing of Rickettsiales.</title>
        <authorList>
            <person name="Daugherty S.C."/>
            <person name="Su Q."/>
            <person name="Abolude K."/>
            <person name="Beier-Sexton M."/>
            <person name="Carlyon J.A."/>
            <person name="Carter R."/>
            <person name="Day N.P."/>
            <person name="Dumler S.J."/>
            <person name="Dyachenko V."/>
            <person name="Godinez A."/>
            <person name="Kurtti T.J."/>
            <person name="Lichay M."/>
            <person name="Mullins K.E."/>
            <person name="Ott S."/>
            <person name="Pappas-Brown V."/>
            <person name="Paris D.H."/>
            <person name="Patel P."/>
            <person name="Richards A.L."/>
            <person name="Sadzewicz L."/>
            <person name="Sears K."/>
            <person name="Seidman D."/>
            <person name="Sengamalay N."/>
            <person name="Stenos J."/>
            <person name="Tallon L.J."/>
            <person name="Vincent G."/>
            <person name="Fraser C.M."/>
            <person name="Munderloh U."/>
            <person name="Dunning-Hotopp J.C."/>
        </authorList>
    </citation>
    <scope>NUCLEOTIDE SEQUENCE [LARGE SCALE GENOMIC DNA]</scope>
    <source>
        <strain evidence="1 2">ApMUC09</strain>
    </source>
</reference>
<protein>
    <submittedName>
        <fullName evidence="1">Uncharacterized protein</fullName>
    </submittedName>
</protein>
<comment type="caution">
    <text evidence="1">The sequence shown here is derived from an EMBL/GenBank/DDBJ whole genome shotgun (WGS) entry which is preliminary data.</text>
</comment>
<organism evidence="1 2">
    <name type="scientific">Anaplasma phagocytophilum str. ApMUC09</name>
    <dbReference type="NCBI Taxonomy" id="1359152"/>
    <lineage>
        <taxon>Bacteria</taxon>
        <taxon>Pseudomonadati</taxon>
        <taxon>Pseudomonadota</taxon>
        <taxon>Alphaproteobacteria</taxon>
        <taxon>Rickettsiales</taxon>
        <taxon>Anaplasmataceae</taxon>
        <taxon>Anaplasma</taxon>
        <taxon>phagocytophilum group</taxon>
    </lineage>
</organism>
<evidence type="ECO:0000313" key="1">
    <source>
        <dbReference type="EMBL" id="KJV64718.1"/>
    </source>
</evidence>
<proteinExistence type="predicted"/>
<accession>A0A0F3N9H1</accession>
<dbReference type="PATRIC" id="fig|1359152.3.peg.1598"/>
<gene>
    <name evidence="1" type="ORF">APHMUC_1526</name>
</gene>
<evidence type="ECO:0000313" key="2">
    <source>
        <dbReference type="Proteomes" id="UP000033441"/>
    </source>
</evidence>
<dbReference type="EMBL" id="LANV01000001">
    <property type="protein sequence ID" value="KJV64718.1"/>
    <property type="molecule type" value="Genomic_DNA"/>
</dbReference>
<dbReference type="Proteomes" id="UP000033441">
    <property type="component" value="Unassembled WGS sequence"/>
</dbReference>